<protein>
    <submittedName>
        <fullName evidence="1">Uncharacterized protein</fullName>
    </submittedName>
</protein>
<name>A0A975FL53_9MICO</name>
<dbReference type="Proteomes" id="UP000671914">
    <property type="component" value="Chromosome"/>
</dbReference>
<dbReference type="EMBL" id="CP071696">
    <property type="protein sequence ID" value="QTX04105.1"/>
    <property type="molecule type" value="Genomic_DNA"/>
</dbReference>
<dbReference type="KEGG" id="aarc:G127AT_12500"/>
<accession>A0A975FL53</accession>
<dbReference type="AlphaFoldDB" id="A0A975FL53"/>
<evidence type="ECO:0000313" key="1">
    <source>
        <dbReference type="EMBL" id="QTX04105.1"/>
    </source>
</evidence>
<reference evidence="1" key="1">
    <citation type="submission" date="2021-03" db="EMBL/GenBank/DDBJ databases">
        <title>Agromyces archimandritus sp. nov., isolated from the cockroach Archimandrita tessellata.</title>
        <authorList>
            <person name="Guzman J."/>
            <person name="Ortuzar M."/>
            <person name="Poehlein A."/>
            <person name="Daniel R."/>
            <person name="Trujillo M."/>
            <person name="Vilcinskas A."/>
        </authorList>
    </citation>
    <scope>NUCLEOTIDE SEQUENCE</scope>
    <source>
        <strain evidence="1">G127AT</strain>
    </source>
</reference>
<evidence type="ECO:0000313" key="2">
    <source>
        <dbReference type="Proteomes" id="UP000671914"/>
    </source>
</evidence>
<sequence length="84" mass="9081">MTMDASIVVAIIAGVVALGSALLAAHQARSARRAGRTEQLEAKLDQATEDRHLLYLWNRQLVDHIYRGLGPPPPAPPPGLFTND</sequence>
<organism evidence="1 2">
    <name type="scientific">Agromyces archimandritae</name>
    <dbReference type="NCBI Taxonomy" id="2781962"/>
    <lineage>
        <taxon>Bacteria</taxon>
        <taxon>Bacillati</taxon>
        <taxon>Actinomycetota</taxon>
        <taxon>Actinomycetes</taxon>
        <taxon>Micrococcales</taxon>
        <taxon>Microbacteriaceae</taxon>
        <taxon>Agromyces</taxon>
    </lineage>
</organism>
<gene>
    <name evidence="1" type="ORF">G127AT_12500</name>
</gene>
<proteinExistence type="predicted"/>
<keyword evidence="2" id="KW-1185">Reference proteome</keyword>
<dbReference type="RefSeq" id="WP_210897369.1">
    <property type="nucleotide sequence ID" value="NZ_CP071696.1"/>
</dbReference>